<dbReference type="Proteomes" id="UP000887540">
    <property type="component" value="Unplaced"/>
</dbReference>
<reference evidence="2" key="1">
    <citation type="submission" date="2022-11" db="UniProtKB">
        <authorList>
            <consortium name="WormBaseParasite"/>
        </authorList>
    </citation>
    <scope>IDENTIFICATION</scope>
</reference>
<proteinExistence type="predicted"/>
<protein>
    <submittedName>
        <fullName evidence="2">Uncharacterized protein</fullName>
    </submittedName>
</protein>
<sequence length="85" mass="9804">MNSCFQELPNYCQIHDCGCKQEDSKPICKPTSRIGALVIDEFPYINVIGGYHTPVGTHRAVVFDLPEETEKVWRFNIFTRTWKAI</sequence>
<evidence type="ECO:0000313" key="2">
    <source>
        <dbReference type="WBParaSite" id="ACRNAN_scaffold8377.g27824.t1"/>
    </source>
</evidence>
<dbReference type="AlphaFoldDB" id="A0A914EHQ5"/>
<accession>A0A914EHQ5</accession>
<organism evidence="1 2">
    <name type="scientific">Acrobeloides nanus</name>
    <dbReference type="NCBI Taxonomy" id="290746"/>
    <lineage>
        <taxon>Eukaryota</taxon>
        <taxon>Metazoa</taxon>
        <taxon>Ecdysozoa</taxon>
        <taxon>Nematoda</taxon>
        <taxon>Chromadorea</taxon>
        <taxon>Rhabditida</taxon>
        <taxon>Tylenchina</taxon>
        <taxon>Cephalobomorpha</taxon>
        <taxon>Cephaloboidea</taxon>
        <taxon>Cephalobidae</taxon>
        <taxon>Acrobeloides</taxon>
    </lineage>
</organism>
<dbReference type="WBParaSite" id="ACRNAN_scaffold8377.g27824.t1">
    <property type="protein sequence ID" value="ACRNAN_scaffold8377.g27824.t1"/>
    <property type="gene ID" value="ACRNAN_scaffold8377.g27824"/>
</dbReference>
<evidence type="ECO:0000313" key="1">
    <source>
        <dbReference type="Proteomes" id="UP000887540"/>
    </source>
</evidence>
<name>A0A914EHQ5_9BILA</name>
<keyword evidence="1" id="KW-1185">Reference proteome</keyword>